<dbReference type="EMBL" id="RCHU02000001">
    <property type="protein sequence ID" value="KAL3611321.1"/>
    <property type="molecule type" value="Genomic_DNA"/>
</dbReference>
<sequence>MGLTSIKQSTPLTPTCLIKATAPSRAHNAISKHVDLINLIVSFDPLSLHGYMRIISQQMEMLLSLLTDAESNGSQELGDDYRIKDSNRLALTNHSTCLPHWPSLITLKANRSLLVTITGRDKALENSEEKAWKKLEYYEYRPIFP</sequence>
<organism evidence="1 2">
    <name type="scientific">Populus alba</name>
    <name type="common">White poplar</name>
    <dbReference type="NCBI Taxonomy" id="43335"/>
    <lineage>
        <taxon>Eukaryota</taxon>
        <taxon>Viridiplantae</taxon>
        <taxon>Streptophyta</taxon>
        <taxon>Embryophyta</taxon>
        <taxon>Tracheophyta</taxon>
        <taxon>Spermatophyta</taxon>
        <taxon>Magnoliopsida</taxon>
        <taxon>eudicotyledons</taxon>
        <taxon>Gunneridae</taxon>
        <taxon>Pentapetalae</taxon>
        <taxon>rosids</taxon>
        <taxon>fabids</taxon>
        <taxon>Malpighiales</taxon>
        <taxon>Salicaceae</taxon>
        <taxon>Saliceae</taxon>
        <taxon>Populus</taxon>
    </lineage>
</organism>
<keyword evidence="2" id="KW-1185">Reference proteome</keyword>
<proteinExistence type="predicted"/>
<protein>
    <submittedName>
        <fullName evidence="1">Uncharacterized protein</fullName>
    </submittedName>
</protein>
<evidence type="ECO:0000313" key="1">
    <source>
        <dbReference type="EMBL" id="KAL3611321.1"/>
    </source>
</evidence>
<accession>A0ACC4D1B6</accession>
<evidence type="ECO:0000313" key="2">
    <source>
        <dbReference type="Proteomes" id="UP000309997"/>
    </source>
</evidence>
<reference evidence="1 2" key="1">
    <citation type="journal article" date="2024" name="Plant Biotechnol. J.">
        <title>Genome and CRISPR/Cas9 system of a widespread forest tree (Populus alba) in the world.</title>
        <authorList>
            <person name="Liu Y.J."/>
            <person name="Jiang P.F."/>
            <person name="Han X.M."/>
            <person name="Li X.Y."/>
            <person name="Wang H.M."/>
            <person name="Wang Y.J."/>
            <person name="Wang X.X."/>
            <person name="Zeng Q.Y."/>
        </authorList>
    </citation>
    <scope>NUCLEOTIDE SEQUENCE [LARGE SCALE GENOMIC DNA]</scope>
    <source>
        <strain evidence="2">cv. PAL-ZL1</strain>
    </source>
</reference>
<comment type="caution">
    <text evidence="1">The sequence shown here is derived from an EMBL/GenBank/DDBJ whole genome shotgun (WGS) entry which is preliminary data.</text>
</comment>
<dbReference type="Proteomes" id="UP000309997">
    <property type="component" value="Unassembled WGS sequence"/>
</dbReference>
<gene>
    <name evidence="1" type="ORF">D5086_002341</name>
</gene>
<name>A0ACC4D1B6_POPAL</name>